<name>A0ABD0MN57_CIRMR</name>
<reference evidence="1 2" key="1">
    <citation type="submission" date="2024-05" db="EMBL/GenBank/DDBJ databases">
        <title>Genome sequencing and assembly of Indian major carp, Cirrhinus mrigala (Hamilton, 1822).</title>
        <authorList>
            <person name="Mohindra V."/>
            <person name="Chowdhury L.M."/>
            <person name="Lal K."/>
            <person name="Jena J.K."/>
        </authorList>
    </citation>
    <scope>NUCLEOTIDE SEQUENCE [LARGE SCALE GENOMIC DNA]</scope>
    <source>
        <strain evidence="1">CM1030</strain>
        <tissue evidence="1">Blood</tissue>
    </source>
</reference>
<dbReference type="PANTHER" id="PTHR35617:SF3">
    <property type="entry name" value="CORE-BINDING (CB) DOMAIN-CONTAINING PROTEIN"/>
    <property type="match status" value="1"/>
</dbReference>
<accession>A0ABD0MN57</accession>
<sequence length="109" mass="12189">TLPPRVLDLLTESYAPSAKRLDIDPESCPVLDVLRFLQHRLDNVSLPSMQKVYVADIASFHSSVDGQTIGMYTLVVRFLRGAMRLHPPRPPSMLLWDLALVLKALSLPP</sequence>
<dbReference type="Proteomes" id="UP001529510">
    <property type="component" value="Unassembled WGS sequence"/>
</dbReference>
<gene>
    <name evidence="1" type="ORF">M9458_053543</name>
</gene>
<protein>
    <submittedName>
        <fullName evidence="1">Uncharacterized protein</fullName>
    </submittedName>
</protein>
<dbReference type="PANTHER" id="PTHR35617">
    <property type="entry name" value="PHAGE_INTEGRASE DOMAIN-CONTAINING PROTEIN"/>
    <property type="match status" value="1"/>
</dbReference>
<comment type="caution">
    <text evidence="1">The sequence shown here is derived from an EMBL/GenBank/DDBJ whole genome shotgun (WGS) entry which is preliminary data.</text>
</comment>
<feature type="non-terminal residue" evidence="1">
    <location>
        <position position="1"/>
    </location>
</feature>
<evidence type="ECO:0000313" key="2">
    <source>
        <dbReference type="Proteomes" id="UP001529510"/>
    </source>
</evidence>
<evidence type="ECO:0000313" key="1">
    <source>
        <dbReference type="EMBL" id="KAL0151030.1"/>
    </source>
</evidence>
<proteinExistence type="predicted"/>
<feature type="non-terminal residue" evidence="1">
    <location>
        <position position="109"/>
    </location>
</feature>
<dbReference type="AlphaFoldDB" id="A0ABD0MN57"/>
<dbReference type="EMBL" id="JAMKFB020000258">
    <property type="protein sequence ID" value="KAL0151030.1"/>
    <property type="molecule type" value="Genomic_DNA"/>
</dbReference>
<organism evidence="1 2">
    <name type="scientific">Cirrhinus mrigala</name>
    <name type="common">Mrigala</name>
    <dbReference type="NCBI Taxonomy" id="683832"/>
    <lineage>
        <taxon>Eukaryota</taxon>
        <taxon>Metazoa</taxon>
        <taxon>Chordata</taxon>
        <taxon>Craniata</taxon>
        <taxon>Vertebrata</taxon>
        <taxon>Euteleostomi</taxon>
        <taxon>Actinopterygii</taxon>
        <taxon>Neopterygii</taxon>
        <taxon>Teleostei</taxon>
        <taxon>Ostariophysi</taxon>
        <taxon>Cypriniformes</taxon>
        <taxon>Cyprinidae</taxon>
        <taxon>Labeoninae</taxon>
        <taxon>Labeonini</taxon>
        <taxon>Cirrhinus</taxon>
    </lineage>
</organism>
<keyword evidence="2" id="KW-1185">Reference proteome</keyword>